<dbReference type="SUPFAM" id="SSF52113">
    <property type="entry name" value="BRCT domain"/>
    <property type="match status" value="1"/>
</dbReference>
<dbReference type="GO" id="GO:0003950">
    <property type="term" value="F:NAD+ poly-ADP-ribosyltransferase activity"/>
    <property type="evidence" value="ECO:0007669"/>
    <property type="project" value="UniProtKB-UniRule"/>
</dbReference>
<feature type="compositionally biased region" description="Basic and acidic residues" evidence="10">
    <location>
        <begin position="164"/>
        <end position="176"/>
    </location>
</feature>
<dbReference type="AlphaFoldDB" id="A0A316V2K7"/>
<feature type="domain" description="BRCT" evidence="11">
    <location>
        <begin position="12"/>
        <end position="105"/>
    </location>
</feature>
<keyword evidence="16" id="KW-1185">Reference proteome</keyword>
<keyword evidence="5 9" id="KW-0520">NAD</keyword>
<dbReference type="PROSITE" id="PS50172">
    <property type="entry name" value="BRCT"/>
    <property type="match status" value="1"/>
</dbReference>
<evidence type="ECO:0000256" key="8">
    <source>
        <dbReference type="ARBA" id="ARBA00033987"/>
    </source>
</evidence>
<name>A0A316V2K7_9BASI</name>
<reference evidence="15 16" key="1">
    <citation type="journal article" date="2018" name="Mol. Biol. Evol.">
        <title>Broad Genomic Sampling Reveals a Smut Pathogenic Ancestry of the Fungal Clade Ustilaginomycotina.</title>
        <authorList>
            <person name="Kijpornyongpan T."/>
            <person name="Mondo S.J."/>
            <person name="Barry K."/>
            <person name="Sandor L."/>
            <person name="Lee J."/>
            <person name="Lipzen A."/>
            <person name="Pangilinan J."/>
            <person name="LaButti K."/>
            <person name="Hainaut M."/>
            <person name="Henrissat B."/>
            <person name="Grigoriev I.V."/>
            <person name="Spatafora J.W."/>
            <person name="Aime M.C."/>
        </authorList>
    </citation>
    <scope>NUCLEOTIDE SEQUENCE [LARGE SCALE GENOMIC DNA]</scope>
    <source>
        <strain evidence="15 16">MCA 5214</strain>
    </source>
</reference>
<dbReference type="GO" id="GO:0006302">
    <property type="term" value="P:double-strand break repair"/>
    <property type="evidence" value="ECO:0007669"/>
    <property type="project" value="TreeGrafter"/>
</dbReference>
<dbReference type="GeneID" id="37030514"/>
<dbReference type="PROSITE" id="PS51060">
    <property type="entry name" value="PARP_ALPHA_HD"/>
    <property type="match status" value="1"/>
</dbReference>
<dbReference type="CDD" id="cd07997">
    <property type="entry name" value="WGR_PARP"/>
    <property type="match status" value="1"/>
</dbReference>
<feature type="compositionally biased region" description="Acidic residues" evidence="10">
    <location>
        <begin position="331"/>
        <end position="342"/>
    </location>
</feature>
<evidence type="ECO:0000256" key="5">
    <source>
        <dbReference type="ARBA" id="ARBA00023027"/>
    </source>
</evidence>
<keyword evidence="6" id="KW-0539">Nucleus</keyword>
<dbReference type="RefSeq" id="XP_025365025.1">
    <property type="nucleotide sequence ID" value="XM_025508691.1"/>
</dbReference>
<dbReference type="OrthoDB" id="2017365at2759"/>
<evidence type="ECO:0000256" key="1">
    <source>
        <dbReference type="ARBA" id="ARBA00004123"/>
    </source>
</evidence>
<dbReference type="GO" id="GO:0005730">
    <property type="term" value="C:nucleolus"/>
    <property type="evidence" value="ECO:0007669"/>
    <property type="project" value="TreeGrafter"/>
</dbReference>
<dbReference type="GO" id="GO:0070212">
    <property type="term" value="P:protein poly-ADP-ribosylation"/>
    <property type="evidence" value="ECO:0007669"/>
    <property type="project" value="TreeGrafter"/>
</dbReference>
<dbReference type="Gene3D" id="3.90.228.10">
    <property type="match status" value="1"/>
</dbReference>
<dbReference type="CDD" id="cd01437">
    <property type="entry name" value="parp_like"/>
    <property type="match status" value="1"/>
</dbReference>
<proteinExistence type="inferred from homology"/>
<dbReference type="PANTHER" id="PTHR10459">
    <property type="entry name" value="DNA LIGASE"/>
    <property type="match status" value="1"/>
</dbReference>
<evidence type="ECO:0000259" key="12">
    <source>
        <dbReference type="PROSITE" id="PS51059"/>
    </source>
</evidence>
<dbReference type="Pfam" id="PF05406">
    <property type="entry name" value="WGR"/>
    <property type="match status" value="1"/>
</dbReference>
<dbReference type="InterPro" id="IPR036616">
    <property type="entry name" value="Poly(ADP-ribose)pol_reg_dom_sf"/>
</dbReference>
<evidence type="ECO:0000313" key="16">
    <source>
        <dbReference type="Proteomes" id="UP000245884"/>
    </source>
</evidence>
<dbReference type="InterPro" id="IPR001357">
    <property type="entry name" value="BRCT_dom"/>
</dbReference>
<dbReference type="EC" id="2.4.2.-" evidence="9"/>
<evidence type="ECO:0000256" key="6">
    <source>
        <dbReference type="ARBA" id="ARBA00023242"/>
    </source>
</evidence>
<evidence type="ECO:0000259" key="14">
    <source>
        <dbReference type="PROSITE" id="PS51977"/>
    </source>
</evidence>
<evidence type="ECO:0000256" key="4">
    <source>
        <dbReference type="ARBA" id="ARBA00022695"/>
    </source>
</evidence>
<dbReference type="InterPro" id="IPR050800">
    <property type="entry name" value="ARTD/PARP"/>
</dbReference>
<feature type="domain" description="WGR" evidence="14">
    <location>
        <begin position="220"/>
        <end position="320"/>
    </location>
</feature>
<dbReference type="Proteomes" id="UP000245884">
    <property type="component" value="Unassembled WGS sequence"/>
</dbReference>
<dbReference type="InterPro" id="IPR008893">
    <property type="entry name" value="WGR_domain"/>
</dbReference>
<feature type="region of interest" description="Disordered" evidence="10">
    <location>
        <begin position="110"/>
        <end position="214"/>
    </location>
</feature>
<comment type="catalytic activity">
    <reaction evidence="8">
        <text>NAD(+) + (ADP-D-ribosyl)n-acceptor = nicotinamide + (ADP-D-ribosyl)n+1-acceptor + H(+).</text>
        <dbReference type="EC" id="2.4.2.30"/>
    </reaction>
</comment>
<dbReference type="PROSITE" id="PS51977">
    <property type="entry name" value="WGR"/>
    <property type="match status" value="1"/>
</dbReference>
<evidence type="ECO:0000259" key="11">
    <source>
        <dbReference type="PROSITE" id="PS50172"/>
    </source>
</evidence>
<dbReference type="GO" id="GO:0016779">
    <property type="term" value="F:nucleotidyltransferase activity"/>
    <property type="evidence" value="ECO:0007669"/>
    <property type="project" value="UniProtKB-KW"/>
</dbReference>
<dbReference type="Gene3D" id="1.20.142.10">
    <property type="entry name" value="Poly(ADP-ribose) polymerase, regulatory domain"/>
    <property type="match status" value="1"/>
</dbReference>
<evidence type="ECO:0000256" key="3">
    <source>
        <dbReference type="ARBA" id="ARBA00022679"/>
    </source>
</evidence>
<feature type="compositionally biased region" description="Basic residues" evidence="10">
    <location>
        <begin position="114"/>
        <end position="130"/>
    </location>
</feature>
<dbReference type="InterPro" id="IPR012317">
    <property type="entry name" value="Poly(ADP-ribose)pol_cat_dom"/>
</dbReference>
<dbReference type="SMART" id="SM00773">
    <property type="entry name" value="WGR"/>
    <property type="match status" value="1"/>
</dbReference>
<dbReference type="InterPro" id="IPR036420">
    <property type="entry name" value="BRCT_dom_sf"/>
</dbReference>
<evidence type="ECO:0000256" key="9">
    <source>
        <dbReference type="RuleBase" id="RU362114"/>
    </source>
</evidence>
<feature type="compositionally biased region" description="Basic residues" evidence="10">
    <location>
        <begin position="154"/>
        <end position="163"/>
    </location>
</feature>
<dbReference type="SUPFAM" id="SSF47587">
    <property type="entry name" value="Domain of poly(ADP-ribose) polymerase"/>
    <property type="match status" value="1"/>
</dbReference>
<dbReference type="GO" id="GO:1990404">
    <property type="term" value="F:NAD+-protein mono-ADP-ribosyltransferase activity"/>
    <property type="evidence" value="ECO:0007669"/>
    <property type="project" value="TreeGrafter"/>
</dbReference>
<dbReference type="STRING" id="1569628.A0A316V2K7"/>
<evidence type="ECO:0000259" key="13">
    <source>
        <dbReference type="PROSITE" id="PS51060"/>
    </source>
</evidence>
<dbReference type="InterPro" id="IPR004102">
    <property type="entry name" value="Poly(ADP-ribose)pol_reg_dom"/>
</dbReference>
<dbReference type="SUPFAM" id="SSF142921">
    <property type="entry name" value="WGR domain-like"/>
    <property type="match status" value="1"/>
</dbReference>
<dbReference type="PANTHER" id="PTHR10459:SF60">
    <property type="entry name" value="POLY [ADP-RIBOSE] POLYMERASE 2"/>
    <property type="match status" value="1"/>
</dbReference>
<feature type="region of interest" description="Disordered" evidence="10">
    <location>
        <begin position="331"/>
        <end position="352"/>
    </location>
</feature>
<comment type="similarity">
    <text evidence="7">Belongs to the ARTD/PARP family.</text>
</comment>
<evidence type="ECO:0000256" key="10">
    <source>
        <dbReference type="SAM" id="MobiDB-lite"/>
    </source>
</evidence>
<keyword evidence="3 9" id="KW-0808">Transferase</keyword>
<dbReference type="Gene3D" id="3.40.50.10190">
    <property type="entry name" value="BRCT domain"/>
    <property type="match status" value="1"/>
</dbReference>
<keyword evidence="2 9" id="KW-0328">Glycosyltransferase</keyword>
<dbReference type="EMBL" id="KZ819662">
    <property type="protein sequence ID" value="PWN30413.1"/>
    <property type="molecule type" value="Genomic_DNA"/>
</dbReference>
<feature type="domain" description="PARP catalytic" evidence="12">
    <location>
        <begin position="484"/>
        <end position="723"/>
    </location>
</feature>
<gene>
    <name evidence="15" type="ORF">BDZ90DRAFT_266362</name>
</gene>
<dbReference type="SUPFAM" id="SSF56399">
    <property type="entry name" value="ADP-ribosylation"/>
    <property type="match status" value="1"/>
</dbReference>
<keyword evidence="4" id="KW-0548">Nucleotidyltransferase</keyword>
<dbReference type="Pfam" id="PF00644">
    <property type="entry name" value="PARP"/>
    <property type="match status" value="1"/>
</dbReference>
<evidence type="ECO:0000256" key="7">
    <source>
        <dbReference type="ARBA" id="ARBA00024347"/>
    </source>
</evidence>
<dbReference type="Pfam" id="PF02877">
    <property type="entry name" value="PARP_reg"/>
    <property type="match status" value="1"/>
</dbReference>
<dbReference type="InterPro" id="IPR036930">
    <property type="entry name" value="WGR_dom_sf"/>
</dbReference>
<evidence type="ECO:0000256" key="2">
    <source>
        <dbReference type="ARBA" id="ARBA00022676"/>
    </source>
</evidence>
<comment type="subcellular location">
    <subcellularLocation>
        <location evidence="1">Nucleus</location>
    </subcellularLocation>
</comment>
<sequence length="723" mass="80933">MASHKSSSAAGDGKGMLEGCRIAIIGSPGRYGESTLCEWIEDAGGEVVAKVGADPPATHVLVVEKPTMCDEIETAQAMGIPLLPCRWLKVSMEEGKLEDIKHYPITVSGTRAEPKKKKAASTAAKKRGGSSKRNAIEISSSDGDDDDDDYAPRKAARKKTKKKVMTDKSAPSDKSRNAKTRTSAPAASKSGTEITKAESSTMRQSRRLPPVDTMSNFTSTHRVLQHQGVVYDSMANFVNLQWGRNNNKFYAQQALAPLPTGKDKNYYLWTKWGRVGERGDFKFFPHPTVDEVIKAFNSRFRSKTGLAWAARYDTPKEGKYTFLRGGIEEDDYSEEEEVEDEECGSKGAGGAHRKKYETKLHNSVYDLGELIFSRKLFDVALEDMGYDSEQMPLGKLTSTSIERAYTALSQLSRIIAAGGSNHDLDHWGAKYYTVIPHAHPRESRLPRIDSQEDIERETQLVDTLRHMTVGMSILEKKPSSKEVNNIDQAFANLKLKTIAPLDKDSDEFKRLEKYCLQKGWSHHIEHSVAEIFRIEREGEEERFAEWKKLQPDNRQLLWHGSRTANFAGILSQGLRIAPPEAPVSGYMFGKGIYLADISTKSINYCHSYLSDRTGLVLLCEAQLGEPLLRKGSDGNAAAKVSARGKHSTYGKGSTRYNDTSDWVDCAEHLGRQELRGVKMPAGTPVEHDELDLDLLYDELIIYSESQCRFRYLFRLNVIDERDY</sequence>
<feature type="compositionally biased region" description="Polar residues" evidence="10">
    <location>
        <begin position="180"/>
        <end position="203"/>
    </location>
</feature>
<organism evidence="15 16">
    <name type="scientific">Jaminaea rosea</name>
    <dbReference type="NCBI Taxonomy" id="1569628"/>
    <lineage>
        <taxon>Eukaryota</taxon>
        <taxon>Fungi</taxon>
        <taxon>Dikarya</taxon>
        <taxon>Basidiomycota</taxon>
        <taxon>Ustilaginomycotina</taxon>
        <taxon>Exobasidiomycetes</taxon>
        <taxon>Microstromatales</taxon>
        <taxon>Microstromatales incertae sedis</taxon>
        <taxon>Jaminaea</taxon>
    </lineage>
</organism>
<accession>A0A316V2K7</accession>
<protein>
    <recommendedName>
        <fullName evidence="9">Poly [ADP-ribose] polymerase</fullName>
        <shortName evidence="9">PARP</shortName>
        <ecNumber evidence="9">2.4.2.-</ecNumber>
    </recommendedName>
</protein>
<dbReference type="PROSITE" id="PS51059">
    <property type="entry name" value="PARP_CATALYTIC"/>
    <property type="match status" value="1"/>
</dbReference>
<evidence type="ECO:0000313" key="15">
    <source>
        <dbReference type="EMBL" id="PWN30413.1"/>
    </source>
</evidence>
<feature type="domain" description="PARP alpha-helical" evidence="13">
    <location>
        <begin position="357"/>
        <end position="475"/>
    </location>
</feature>